<gene>
    <name evidence="1" type="ORF">TNIN_107971</name>
</gene>
<proteinExistence type="predicted"/>
<reference evidence="1" key="1">
    <citation type="submission" date="2020-08" db="EMBL/GenBank/DDBJ databases">
        <title>Multicomponent nature underlies the extraordinary mechanical properties of spider dragline silk.</title>
        <authorList>
            <person name="Kono N."/>
            <person name="Nakamura H."/>
            <person name="Mori M."/>
            <person name="Yoshida Y."/>
            <person name="Ohtoshi R."/>
            <person name="Malay A.D."/>
            <person name="Moran D.A.P."/>
            <person name="Tomita M."/>
            <person name="Numata K."/>
            <person name="Arakawa K."/>
        </authorList>
    </citation>
    <scope>NUCLEOTIDE SEQUENCE</scope>
</reference>
<evidence type="ECO:0000313" key="1">
    <source>
        <dbReference type="EMBL" id="GFY62771.1"/>
    </source>
</evidence>
<sequence length="72" mass="8208">MVRVASFVLRGAKFKSRLKYRCLATAGENSSESQKQLPTQFVIFVIKLWSSCTRSVANRLRNVRVPDFVLTT</sequence>
<accession>A0A8X6XYN8</accession>
<organism evidence="1 2">
    <name type="scientific">Trichonephila inaurata madagascariensis</name>
    <dbReference type="NCBI Taxonomy" id="2747483"/>
    <lineage>
        <taxon>Eukaryota</taxon>
        <taxon>Metazoa</taxon>
        <taxon>Ecdysozoa</taxon>
        <taxon>Arthropoda</taxon>
        <taxon>Chelicerata</taxon>
        <taxon>Arachnida</taxon>
        <taxon>Araneae</taxon>
        <taxon>Araneomorphae</taxon>
        <taxon>Entelegynae</taxon>
        <taxon>Araneoidea</taxon>
        <taxon>Nephilidae</taxon>
        <taxon>Trichonephila</taxon>
        <taxon>Trichonephila inaurata</taxon>
    </lineage>
</organism>
<dbReference type="EMBL" id="BMAV01014408">
    <property type="protein sequence ID" value="GFY62771.1"/>
    <property type="molecule type" value="Genomic_DNA"/>
</dbReference>
<keyword evidence="2" id="KW-1185">Reference proteome</keyword>
<protein>
    <submittedName>
        <fullName evidence="1">Uncharacterized protein</fullName>
    </submittedName>
</protein>
<dbReference type="Proteomes" id="UP000886998">
    <property type="component" value="Unassembled WGS sequence"/>
</dbReference>
<dbReference type="AlphaFoldDB" id="A0A8X6XYN8"/>
<name>A0A8X6XYN8_9ARAC</name>
<evidence type="ECO:0000313" key="2">
    <source>
        <dbReference type="Proteomes" id="UP000886998"/>
    </source>
</evidence>
<comment type="caution">
    <text evidence="1">The sequence shown here is derived from an EMBL/GenBank/DDBJ whole genome shotgun (WGS) entry which is preliminary data.</text>
</comment>